<reference evidence="4 5" key="1">
    <citation type="submission" date="2021-04" db="EMBL/GenBank/DDBJ databases">
        <title>Complete genome sequence of Stygiolobus sp. KN-1.</title>
        <authorList>
            <person name="Nakamura K."/>
            <person name="Sakai H."/>
            <person name="Kurosawa N."/>
        </authorList>
    </citation>
    <scope>NUCLEOTIDE SEQUENCE [LARGE SCALE GENOMIC DNA]</scope>
    <source>
        <strain evidence="4 5">KN-1</strain>
    </source>
</reference>
<evidence type="ECO:0000313" key="4">
    <source>
        <dbReference type="EMBL" id="BCU70069.1"/>
    </source>
</evidence>
<dbReference type="SMART" id="SM00849">
    <property type="entry name" value="Lactamase_B"/>
    <property type="match status" value="1"/>
</dbReference>
<dbReference type="Gene3D" id="3.60.15.10">
    <property type="entry name" value="Ribonuclease Z/Hydroxyacylglutathione hydrolase-like"/>
    <property type="match status" value="1"/>
</dbReference>
<keyword evidence="5" id="KW-1185">Reference proteome</keyword>
<keyword evidence="2" id="KW-0694">RNA-binding</keyword>
<sequence>MVEFVYNNLKIKVLQGYGEIGGNCIVMEDKDRRAVFDQGVRFSKFKKFYNHNISPAGYSEMVKLGIIPRLDDPIDLFISHFHLDHLGLLHPLPMGSTVYVPDEEIFNSFITPYKTANNWTTYVSPPIGVEISSAIKNNDNVLPLHVEHSAYPATSYYYDNGDVRALYTGDFRLSSPLINLNRETHRKLHEKTLLEEYEEKGLSTDVLIIEGTNFSSHNMPVTSDYFIEQLLNIFKIHSNSLILVSVDSLDAEAILSMLEISKLYNRTPVVEGRRLTNMAKVWVELAGINTDIYQLGTEELNFNVILEDEIKKGPSQYIILSSKGDILDFARRANLGKGSVVISLSAEAPSESEENESVEDNWLKMLGFIIYRLRMSGHYYPYELKEILDTIRPKKVIPIHTEAPSLMCEYIGQLGYECLSRSS</sequence>
<dbReference type="Gene3D" id="3.40.50.10710">
    <property type="entry name" value="Metallo-hydrolase/oxidoreductase"/>
    <property type="match status" value="1"/>
</dbReference>
<evidence type="ECO:0000256" key="1">
    <source>
        <dbReference type="ARBA" id="ARBA00022839"/>
    </source>
</evidence>
<dbReference type="SUPFAM" id="SSF56281">
    <property type="entry name" value="Metallo-hydrolase/oxidoreductase"/>
    <property type="match status" value="1"/>
</dbReference>
<keyword evidence="1" id="KW-0540">Nuclease</keyword>
<dbReference type="InterPro" id="IPR001279">
    <property type="entry name" value="Metallo-B-lactamas"/>
</dbReference>
<feature type="domain" description="Metallo-beta-lactamase" evidence="3">
    <location>
        <begin position="21"/>
        <end position="206"/>
    </location>
</feature>
<dbReference type="InterPro" id="IPR036866">
    <property type="entry name" value="RibonucZ/Hydroxyglut_hydro"/>
</dbReference>
<dbReference type="GeneID" id="66163093"/>
<accession>A0A8D5U682</accession>
<dbReference type="RefSeq" id="WP_221290333.1">
    <property type="nucleotide sequence ID" value="NZ_AP024597.1"/>
</dbReference>
<dbReference type="Proteomes" id="UP000825123">
    <property type="component" value="Chromosome"/>
</dbReference>
<dbReference type="EMBL" id="AP024597">
    <property type="protein sequence ID" value="BCU70069.1"/>
    <property type="molecule type" value="Genomic_DNA"/>
</dbReference>
<dbReference type="InterPro" id="IPR011108">
    <property type="entry name" value="RMMBL"/>
</dbReference>
<dbReference type="Pfam" id="PF07521">
    <property type="entry name" value="RMMBL"/>
    <property type="match status" value="1"/>
</dbReference>
<dbReference type="KEGG" id="csty:KN1_13660"/>
<evidence type="ECO:0000256" key="2">
    <source>
        <dbReference type="ARBA" id="ARBA00022884"/>
    </source>
</evidence>
<dbReference type="InterPro" id="IPR042173">
    <property type="entry name" value="RNase_J_2"/>
</dbReference>
<dbReference type="GO" id="GO:0004527">
    <property type="term" value="F:exonuclease activity"/>
    <property type="evidence" value="ECO:0007669"/>
    <property type="project" value="UniProtKB-KW"/>
</dbReference>
<dbReference type="AlphaFoldDB" id="A0A8D5U682"/>
<proteinExistence type="predicted"/>
<gene>
    <name evidence="4" type="ORF">KN1_13660</name>
</gene>
<keyword evidence="1" id="KW-0378">Hydrolase</keyword>
<evidence type="ECO:0000259" key="3">
    <source>
        <dbReference type="SMART" id="SM00849"/>
    </source>
</evidence>
<keyword evidence="1" id="KW-0269">Exonuclease</keyword>
<protein>
    <recommendedName>
        <fullName evidence="3">Metallo-beta-lactamase domain-containing protein</fullName>
    </recommendedName>
</protein>
<dbReference type="GO" id="GO:0003723">
    <property type="term" value="F:RNA binding"/>
    <property type="evidence" value="ECO:0007669"/>
    <property type="project" value="UniProtKB-KW"/>
</dbReference>
<organism evidence="4 5">
    <name type="scientific">Stygiolobus caldivivus</name>
    <dbReference type="NCBI Taxonomy" id="2824673"/>
    <lineage>
        <taxon>Archaea</taxon>
        <taxon>Thermoproteota</taxon>
        <taxon>Thermoprotei</taxon>
        <taxon>Sulfolobales</taxon>
        <taxon>Sulfolobaceae</taxon>
        <taxon>Stygiolobus</taxon>
    </lineage>
</organism>
<name>A0A8D5U682_9CREN</name>
<dbReference type="PANTHER" id="PTHR43694:SF1">
    <property type="entry name" value="RIBONUCLEASE J"/>
    <property type="match status" value="1"/>
</dbReference>
<evidence type="ECO:0000313" key="5">
    <source>
        <dbReference type="Proteomes" id="UP000825123"/>
    </source>
</evidence>
<dbReference type="PANTHER" id="PTHR43694">
    <property type="entry name" value="RIBONUCLEASE J"/>
    <property type="match status" value="1"/>
</dbReference>